<keyword evidence="3" id="KW-1185">Reference proteome</keyword>
<reference evidence="2 3" key="1">
    <citation type="submission" date="2020-08" db="EMBL/GenBank/DDBJ databases">
        <title>Plant Genome Project.</title>
        <authorList>
            <person name="Zhang R.-G."/>
        </authorList>
    </citation>
    <scope>NUCLEOTIDE SEQUENCE [LARGE SCALE GENOMIC DNA]</scope>
    <source>
        <tissue evidence="2">Rhizome</tissue>
    </source>
</reference>
<feature type="transmembrane region" description="Helical" evidence="1">
    <location>
        <begin position="64"/>
        <end position="84"/>
    </location>
</feature>
<accession>A0A8J5FNF5</accession>
<dbReference type="AlphaFoldDB" id="A0A8J5FNF5"/>
<comment type="caution">
    <text evidence="2">The sequence shown here is derived from an EMBL/GenBank/DDBJ whole genome shotgun (WGS) entry which is preliminary data.</text>
</comment>
<dbReference type="Proteomes" id="UP000734854">
    <property type="component" value="Unassembled WGS sequence"/>
</dbReference>
<evidence type="ECO:0000313" key="3">
    <source>
        <dbReference type="Proteomes" id="UP000734854"/>
    </source>
</evidence>
<evidence type="ECO:0000256" key="1">
    <source>
        <dbReference type="SAM" id="Phobius"/>
    </source>
</evidence>
<dbReference type="InterPro" id="IPR055323">
    <property type="entry name" value="C57A10.07/YOR238W"/>
</dbReference>
<evidence type="ECO:0008006" key="4">
    <source>
        <dbReference type="Google" id="ProtNLM"/>
    </source>
</evidence>
<dbReference type="PANTHER" id="PTHR28110:SF1">
    <property type="entry name" value="TRANSMEMBRANE PROTEIN"/>
    <property type="match status" value="1"/>
</dbReference>
<sequence>MKNQSFGSGSPVSFHPYTRGEFDLESGNSWKSLRKPKNPPFVDPIRMIKSVSNRIRYFYKLHPVAVFLSSLVFGVTVLVVLSLYERKFQIVGFRRSDDLALSSGSYPFPNLHNLVMVAGHSIYTSTRCGKFDNEDSWYLEPYQKNPGQAATFLAHIQVGVESAAKDEGALLLFSGGETRKDGGPRSEAQSYWFVAESEGWFGHTDSIRSRALTEEHARDSFENLLFSVCRFRELTGSYPRNITVISYDFKRERFAQLHRPAIGFPEGSFFYIGTPATPGAQEAAEKGEALAMAQFQEDPYGCFGTLHRKRLTRDPFHRFVPYPNGCPELKGLFSYCGPAPFPGWLPWTSVNLSFRFHIRNEDETRGVITGRSRFVSKGKGSLKQVISYDFKRERFAQLHRPAIGFPEGSFFYIGTPAAPGAQEAAEKGEALAMAQFQEDPYGCFGTLHRKRLTRDPFHRFVPYPNGCPELKGLFSYCGPAPFPESLPWTK</sequence>
<evidence type="ECO:0000313" key="2">
    <source>
        <dbReference type="EMBL" id="KAG6490964.1"/>
    </source>
</evidence>
<keyword evidence="1" id="KW-0472">Membrane</keyword>
<keyword evidence="1" id="KW-0812">Transmembrane</keyword>
<keyword evidence="1" id="KW-1133">Transmembrane helix</keyword>
<gene>
    <name evidence="2" type="ORF">ZIOFF_052296</name>
</gene>
<dbReference type="EMBL" id="JACMSC010000014">
    <property type="protein sequence ID" value="KAG6490964.1"/>
    <property type="molecule type" value="Genomic_DNA"/>
</dbReference>
<proteinExistence type="predicted"/>
<dbReference type="PANTHER" id="PTHR28110">
    <property type="entry name" value="TRANSMEMBRANE PROTEIN"/>
    <property type="match status" value="1"/>
</dbReference>
<dbReference type="GO" id="GO:0005737">
    <property type="term" value="C:cytoplasm"/>
    <property type="evidence" value="ECO:0007669"/>
    <property type="project" value="TreeGrafter"/>
</dbReference>
<organism evidence="2 3">
    <name type="scientific">Zingiber officinale</name>
    <name type="common">Ginger</name>
    <name type="synonym">Amomum zingiber</name>
    <dbReference type="NCBI Taxonomy" id="94328"/>
    <lineage>
        <taxon>Eukaryota</taxon>
        <taxon>Viridiplantae</taxon>
        <taxon>Streptophyta</taxon>
        <taxon>Embryophyta</taxon>
        <taxon>Tracheophyta</taxon>
        <taxon>Spermatophyta</taxon>
        <taxon>Magnoliopsida</taxon>
        <taxon>Liliopsida</taxon>
        <taxon>Zingiberales</taxon>
        <taxon>Zingiberaceae</taxon>
        <taxon>Zingiber</taxon>
    </lineage>
</organism>
<protein>
    <recommendedName>
        <fullName evidence="4">DUF218 domain-containing protein</fullName>
    </recommendedName>
</protein>
<name>A0A8J5FNF5_ZINOF</name>